<name>A0A239D1R7_9ACTN</name>
<dbReference type="Proteomes" id="UP000198318">
    <property type="component" value="Unassembled WGS sequence"/>
</dbReference>
<dbReference type="Pfam" id="PF19877">
    <property type="entry name" value="DUF6350"/>
    <property type="match status" value="1"/>
</dbReference>
<evidence type="ECO:0000256" key="1">
    <source>
        <dbReference type="SAM" id="MobiDB-lite"/>
    </source>
</evidence>
<accession>A0A239D1R7</accession>
<feature type="compositionally biased region" description="Low complexity" evidence="1">
    <location>
        <begin position="47"/>
        <end position="56"/>
    </location>
</feature>
<dbReference type="EMBL" id="FZOR01000002">
    <property type="protein sequence ID" value="SNS26375.1"/>
    <property type="molecule type" value="Genomic_DNA"/>
</dbReference>
<organism evidence="3 4">
    <name type="scientific">Actinomadura meyerae</name>
    <dbReference type="NCBI Taxonomy" id="240840"/>
    <lineage>
        <taxon>Bacteria</taxon>
        <taxon>Bacillati</taxon>
        <taxon>Actinomycetota</taxon>
        <taxon>Actinomycetes</taxon>
        <taxon>Streptosporangiales</taxon>
        <taxon>Thermomonosporaceae</taxon>
        <taxon>Actinomadura</taxon>
    </lineage>
</organism>
<sequence length="647" mass="65381">MTKATRRARGPGAGRRGCQHGAVSDKTPGRRPQRRPATDPPAKSETGRAGAEAAPAAPPEAARPLYVTGLVAALWCVGIGLAVLTTITLIGWIAAPKTAMGNGMSGVFRTAVNFWLVAHHAGFSYGQGRVGLLPLGVLVLPGVLLYRGGGWMIRVAGLRRRPRIAVVHVAAALAVPYAALGVLLALAASSDEVRSSAWQALAGCLLVAVIAGGLGAARAVVAAQVAAEARGRRVRSGLGALLRLLPERPRSLVIGVAGALGVLLASGAVLVAVALAMNIAAADDLYGMLAPGVVGGVLLLLVELAFLPNAVIWGMAYAVGPGFSVGAGTSVSPTGVFLDAVPAFPPLAALPQPGPAPALSLLALAAPFVAGAVGGTLTIRSMPSPVAEGAPLWGFLSGALTGAVAALLSALSGGPLGGGRMATVGPSAWQVGLLAALEVGISAAIAAWVANWMVLRRPARAPEKTSRKAAKKAARAGKAEKAGKAGKKAGKAGRRAAKPAVRPEPGAAPLPVPLSAPVPGDYDLPARPAEEAPRAPHAPGPLEFEEAEPVLAPRRPRRRGAAGAGTDPLPDLAPERPAPAPASDPAPPLAHSPGDGTIVVEGHLVDEPEPEPAEPRRPVPPPRADPNRTENRGGAIYVLREEPERDE</sequence>
<feature type="transmembrane region" description="Helical" evidence="2">
    <location>
        <begin position="132"/>
        <end position="153"/>
    </location>
</feature>
<protein>
    <submittedName>
        <fullName evidence="3">Uncharacterized protein</fullName>
    </submittedName>
</protein>
<feature type="transmembrane region" description="Helical" evidence="2">
    <location>
        <begin position="285"/>
        <end position="307"/>
    </location>
</feature>
<evidence type="ECO:0000313" key="3">
    <source>
        <dbReference type="EMBL" id="SNS26375.1"/>
    </source>
</evidence>
<reference evidence="3 4" key="1">
    <citation type="submission" date="2017-06" db="EMBL/GenBank/DDBJ databases">
        <authorList>
            <person name="Kim H.J."/>
            <person name="Triplett B.A."/>
        </authorList>
    </citation>
    <scope>NUCLEOTIDE SEQUENCE [LARGE SCALE GENOMIC DNA]</scope>
    <source>
        <strain evidence="3 4">DSM 44715</strain>
    </source>
</reference>
<feature type="transmembrane region" description="Helical" evidence="2">
    <location>
        <begin position="314"/>
        <end position="338"/>
    </location>
</feature>
<feature type="region of interest" description="Disordered" evidence="1">
    <location>
        <begin position="1"/>
        <end position="56"/>
    </location>
</feature>
<feature type="compositionally biased region" description="Pro residues" evidence="1">
    <location>
        <begin position="576"/>
        <end position="590"/>
    </location>
</feature>
<feature type="compositionally biased region" description="Basic residues" evidence="1">
    <location>
        <begin position="484"/>
        <end position="497"/>
    </location>
</feature>
<feature type="transmembrane region" description="Helical" evidence="2">
    <location>
        <begin position="431"/>
        <end position="454"/>
    </location>
</feature>
<feature type="transmembrane region" description="Helical" evidence="2">
    <location>
        <begin position="252"/>
        <end position="279"/>
    </location>
</feature>
<feature type="transmembrane region" description="Helical" evidence="2">
    <location>
        <begin position="165"/>
        <end position="188"/>
    </location>
</feature>
<dbReference type="AlphaFoldDB" id="A0A239D1R7"/>
<keyword evidence="4" id="KW-1185">Reference proteome</keyword>
<evidence type="ECO:0000256" key="2">
    <source>
        <dbReference type="SAM" id="Phobius"/>
    </source>
</evidence>
<proteinExistence type="predicted"/>
<feature type="transmembrane region" description="Helical" evidence="2">
    <location>
        <begin position="72"/>
        <end position="95"/>
    </location>
</feature>
<feature type="transmembrane region" description="Helical" evidence="2">
    <location>
        <begin position="358"/>
        <end position="379"/>
    </location>
</feature>
<evidence type="ECO:0000313" key="4">
    <source>
        <dbReference type="Proteomes" id="UP000198318"/>
    </source>
</evidence>
<feature type="compositionally biased region" description="Pro residues" evidence="1">
    <location>
        <begin position="506"/>
        <end position="516"/>
    </location>
</feature>
<gene>
    <name evidence="3" type="ORF">SAMN05443665_100278</name>
</gene>
<feature type="region of interest" description="Disordered" evidence="1">
    <location>
        <begin position="460"/>
        <end position="647"/>
    </location>
</feature>
<keyword evidence="2" id="KW-1133">Transmembrane helix</keyword>
<dbReference type="InterPro" id="IPR045931">
    <property type="entry name" value="DUF6350"/>
</dbReference>
<keyword evidence="2" id="KW-0472">Membrane</keyword>
<feature type="transmembrane region" description="Helical" evidence="2">
    <location>
        <begin position="200"/>
        <end position="226"/>
    </location>
</feature>
<keyword evidence="2" id="KW-0812">Transmembrane</keyword>
<feature type="transmembrane region" description="Helical" evidence="2">
    <location>
        <begin position="391"/>
        <end position="411"/>
    </location>
</feature>